<sequence>MKKDVFKYQILVIEDNLGDFLLVEDYLQEMILDPNIKHCQSFKEVKNLFKDNRTDWDVLLLDLSLPDREGENLIEDILKMAGDIPVIVLTGYTDANFALKSLALGVSDYLLKDELNPTTIHKAITYNIERHKNLKRIHLSEKRYAELFELSPQPMWVFDEETFMFLKVNKATEKTYGYSKEEFLKMDIFQIRRPEETNQIKETLAKTGNKEHKSVFMGIYEHIKKDGSPISVEIHSNIIDFESRKARLIVANDITLKITYLKAIEEQNQRLQEIAWIQSHIVRAPLARMMGLIDLIKHNNLSDEEKHEFLDHVLNSAIELDNIIREIVSKANEIESKDRNNPLT</sequence>
<dbReference type="Proteomes" id="UP000006073">
    <property type="component" value="Unassembled WGS sequence"/>
</dbReference>
<dbReference type="PANTHER" id="PTHR48111:SF1">
    <property type="entry name" value="TWO-COMPONENT RESPONSE REGULATOR ORR33"/>
    <property type="match status" value="1"/>
</dbReference>
<reference evidence="9 10" key="1">
    <citation type="journal article" date="2013" name="Genome Announc.">
        <title>Draft Genome Sequence of Indibacter alkaliphilus Strain LW1T, Isolated from Lonar Lake, a Haloalkaline Lake in the Buldana District of Maharashtra, India.</title>
        <authorList>
            <person name="Singh A."/>
            <person name="Kumar Jangir P."/>
            <person name="Sharma R."/>
            <person name="Singh A."/>
            <person name="Kumar Pinnaka A."/>
            <person name="Shivaji S."/>
        </authorList>
    </citation>
    <scope>NUCLEOTIDE SEQUENCE [LARGE SCALE GENOMIC DNA]</scope>
    <source>
        <strain evidence="10">CCUG 57479 / KCTC 22604 / LW1</strain>
    </source>
</reference>
<dbReference type="GO" id="GO:0000976">
    <property type="term" value="F:transcription cis-regulatory region binding"/>
    <property type="evidence" value="ECO:0007669"/>
    <property type="project" value="TreeGrafter"/>
</dbReference>
<dbReference type="Gene3D" id="3.30.450.20">
    <property type="entry name" value="PAS domain"/>
    <property type="match status" value="1"/>
</dbReference>
<dbReference type="GO" id="GO:0005829">
    <property type="term" value="C:cytosol"/>
    <property type="evidence" value="ECO:0007669"/>
    <property type="project" value="TreeGrafter"/>
</dbReference>
<dbReference type="Pfam" id="PF00072">
    <property type="entry name" value="Response_reg"/>
    <property type="match status" value="1"/>
</dbReference>
<dbReference type="GO" id="GO:0000155">
    <property type="term" value="F:phosphorelay sensor kinase activity"/>
    <property type="evidence" value="ECO:0007669"/>
    <property type="project" value="InterPro"/>
</dbReference>
<organism evidence="9 10">
    <name type="scientific">Indibacter alkaliphilus (strain CCUG 57479 / KCTC 22604 / LW1)</name>
    <dbReference type="NCBI Taxonomy" id="1189612"/>
    <lineage>
        <taxon>Bacteria</taxon>
        <taxon>Pseudomonadati</taxon>
        <taxon>Bacteroidota</taxon>
        <taxon>Cytophagia</taxon>
        <taxon>Cytophagales</taxon>
        <taxon>Cyclobacteriaceae</taxon>
    </lineage>
</organism>
<dbReference type="InterPro" id="IPR035965">
    <property type="entry name" value="PAS-like_dom_sf"/>
</dbReference>
<dbReference type="InterPro" id="IPR036097">
    <property type="entry name" value="HisK_dim/P_sf"/>
</dbReference>
<dbReference type="GO" id="GO:0006355">
    <property type="term" value="P:regulation of DNA-templated transcription"/>
    <property type="evidence" value="ECO:0007669"/>
    <property type="project" value="TreeGrafter"/>
</dbReference>
<dbReference type="PROSITE" id="PS50110">
    <property type="entry name" value="RESPONSE_REGULATORY"/>
    <property type="match status" value="1"/>
</dbReference>
<keyword evidence="9" id="KW-0418">Kinase</keyword>
<dbReference type="eggNOG" id="COG0745">
    <property type="taxonomic scope" value="Bacteria"/>
</dbReference>
<dbReference type="GO" id="GO:0032993">
    <property type="term" value="C:protein-DNA complex"/>
    <property type="evidence" value="ECO:0007669"/>
    <property type="project" value="TreeGrafter"/>
</dbReference>
<feature type="domain" description="Response regulatory" evidence="7">
    <location>
        <begin position="9"/>
        <end position="127"/>
    </location>
</feature>
<feature type="domain" description="PAS" evidence="8">
    <location>
        <begin position="140"/>
        <end position="211"/>
    </location>
</feature>
<dbReference type="SMART" id="SM00448">
    <property type="entry name" value="REC"/>
    <property type="match status" value="1"/>
</dbReference>
<accession>S2D812</accession>
<keyword evidence="10" id="KW-1185">Reference proteome</keyword>
<dbReference type="InterPro" id="IPR011006">
    <property type="entry name" value="CheY-like_superfamily"/>
</dbReference>
<evidence type="ECO:0000256" key="4">
    <source>
        <dbReference type="ARBA" id="ARBA00023125"/>
    </source>
</evidence>
<dbReference type="EMBL" id="ALWO02000038">
    <property type="protein sequence ID" value="EOZ95357.1"/>
    <property type="molecule type" value="Genomic_DNA"/>
</dbReference>
<evidence type="ECO:0000256" key="2">
    <source>
        <dbReference type="ARBA" id="ARBA00023012"/>
    </source>
</evidence>
<dbReference type="SUPFAM" id="SSF47384">
    <property type="entry name" value="Homodimeric domain of signal transducing histidine kinase"/>
    <property type="match status" value="1"/>
</dbReference>
<evidence type="ECO:0000256" key="3">
    <source>
        <dbReference type="ARBA" id="ARBA00023015"/>
    </source>
</evidence>
<evidence type="ECO:0000256" key="5">
    <source>
        <dbReference type="ARBA" id="ARBA00023163"/>
    </source>
</evidence>
<evidence type="ECO:0000256" key="6">
    <source>
        <dbReference type="PROSITE-ProRule" id="PRU00169"/>
    </source>
</evidence>
<keyword evidence="2" id="KW-0902">Two-component regulatory system</keyword>
<protein>
    <submittedName>
        <fullName evidence="9">Histidine kinase response regulator hybrid protein</fullName>
    </submittedName>
</protein>
<dbReference type="InterPro" id="IPR039420">
    <property type="entry name" value="WalR-like"/>
</dbReference>
<evidence type="ECO:0000256" key="1">
    <source>
        <dbReference type="ARBA" id="ARBA00022553"/>
    </source>
</evidence>
<dbReference type="SUPFAM" id="SSF52172">
    <property type="entry name" value="CheY-like"/>
    <property type="match status" value="1"/>
</dbReference>
<evidence type="ECO:0000259" key="7">
    <source>
        <dbReference type="PROSITE" id="PS50110"/>
    </source>
</evidence>
<dbReference type="CDD" id="cd00130">
    <property type="entry name" value="PAS"/>
    <property type="match status" value="1"/>
</dbReference>
<keyword evidence="5" id="KW-0804">Transcription</keyword>
<dbReference type="NCBIfam" id="TIGR00229">
    <property type="entry name" value="sensory_box"/>
    <property type="match status" value="1"/>
</dbReference>
<dbReference type="SUPFAM" id="SSF55785">
    <property type="entry name" value="PYP-like sensor domain (PAS domain)"/>
    <property type="match status" value="1"/>
</dbReference>
<dbReference type="OrthoDB" id="9124519at2"/>
<keyword evidence="4" id="KW-0238">DNA-binding</keyword>
<dbReference type="SMART" id="SM00091">
    <property type="entry name" value="PAS"/>
    <property type="match status" value="1"/>
</dbReference>
<dbReference type="STRING" id="1189612.A33Q_3277"/>
<keyword evidence="1 6" id="KW-0597">Phosphoprotein</keyword>
<dbReference type="InterPro" id="IPR001789">
    <property type="entry name" value="Sig_transdc_resp-reg_receiver"/>
</dbReference>
<dbReference type="Gene3D" id="3.40.50.2300">
    <property type="match status" value="1"/>
</dbReference>
<keyword evidence="3" id="KW-0805">Transcription regulation</keyword>
<keyword evidence="9" id="KW-0808">Transferase</keyword>
<gene>
    <name evidence="9" type="ORF">A33Q_3277</name>
</gene>
<dbReference type="AlphaFoldDB" id="S2D812"/>
<dbReference type="Gene3D" id="1.10.287.130">
    <property type="match status" value="1"/>
</dbReference>
<name>S2D812_INDAL</name>
<comment type="caution">
    <text evidence="9">The sequence shown here is derived from an EMBL/GenBank/DDBJ whole genome shotgun (WGS) entry which is preliminary data.</text>
</comment>
<evidence type="ECO:0000259" key="8">
    <source>
        <dbReference type="PROSITE" id="PS50112"/>
    </source>
</evidence>
<proteinExistence type="predicted"/>
<dbReference type="InterPro" id="IPR000014">
    <property type="entry name" value="PAS"/>
</dbReference>
<dbReference type="PROSITE" id="PS50112">
    <property type="entry name" value="PAS"/>
    <property type="match status" value="1"/>
</dbReference>
<dbReference type="GO" id="GO:0000156">
    <property type="term" value="F:phosphorelay response regulator activity"/>
    <property type="evidence" value="ECO:0007669"/>
    <property type="project" value="TreeGrafter"/>
</dbReference>
<feature type="modified residue" description="4-aspartylphosphate" evidence="6">
    <location>
        <position position="62"/>
    </location>
</feature>
<dbReference type="RefSeq" id="WP_009035296.1">
    <property type="nucleotide sequence ID" value="NZ_ALWO02000038.1"/>
</dbReference>
<dbReference type="PANTHER" id="PTHR48111">
    <property type="entry name" value="REGULATOR OF RPOS"/>
    <property type="match status" value="1"/>
</dbReference>
<dbReference type="Pfam" id="PF13426">
    <property type="entry name" value="PAS_9"/>
    <property type="match status" value="1"/>
</dbReference>
<evidence type="ECO:0000313" key="10">
    <source>
        <dbReference type="Proteomes" id="UP000006073"/>
    </source>
</evidence>
<evidence type="ECO:0000313" key="9">
    <source>
        <dbReference type="EMBL" id="EOZ95357.1"/>
    </source>
</evidence>